<proteinExistence type="predicted"/>
<organism evidence="1">
    <name type="scientific">hydrothermal vent metagenome</name>
    <dbReference type="NCBI Taxonomy" id="652676"/>
    <lineage>
        <taxon>unclassified sequences</taxon>
        <taxon>metagenomes</taxon>
        <taxon>ecological metagenomes</taxon>
    </lineage>
</organism>
<protein>
    <recommendedName>
        <fullName evidence="2">Zn-ribbon-containing, possibly RNA-binding protein and truncated derivatives</fullName>
    </recommendedName>
</protein>
<accession>A0A3B0YZD5</accession>
<sequence>MRQNNASPCAKILQNAKLPLLKRARSLQRMEQAILRLLPEDLAGHCSVMNLKREILILGVRSSAWAARLRFAAPELLKQLQCQLSLDVAAIDVRVIPEKLDIQPASRKAASISLDNANLLAQTAEDVDHPELREALYRLAAKTRES</sequence>
<evidence type="ECO:0008006" key="2">
    <source>
        <dbReference type="Google" id="ProtNLM"/>
    </source>
</evidence>
<dbReference type="AlphaFoldDB" id="A0A3B0YZD5"/>
<name>A0A3B0YZD5_9ZZZZ</name>
<dbReference type="InterPro" id="IPR007922">
    <property type="entry name" value="DciA-like"/>
</dbReference>
<dbReference type="EMBL" id="UOFN01000130">
    <property type="protein sequence ID" value="VAW80707.1"/>
    <property type="molecule type" value="Genomic_DNA"/>
</dbReference>
<reference evidence="1" key="1">
    <citation type="submission" date="2018-06" db="EMBL/GenBank/DDBJ databases">
        <authorList>
            <person name="Zhirakovskaya E."/>
        </authorList>
    </citation>
    <scope>NUCLEOTIDE SEQUENCE</scope>
</reference>
<dbReference type="Pfam" id="PF05258">
    <property type="entry name" value="DciA"/>
    <property type="match status" value="1"/>
</dbReference>
<evidence type="ECO:0000313" key="1">
    <source>
        <dbReference type="EMBL" id="VAW80707.1"/>
    </source>
</evidence>
<gene>
    <name evidence="1" type="ORF">MNBD_GAMMA15-124</name>
</gene>